<dbReference type="CDD" id="cd06530">
    <property type="entry name" value="S26_SPase_I"/>
    <property type="match status" value="1"/>
</dbReference>
<keyword evidence="9" id="KW-1133">Transmembrane helix</keyword>
<dbReference type="FunFam" id="2.10.109.10:FF:000008">
    <property type="entry name" value="Signal peptidase I"/>
    <property type="match status" value="1"/>
</dbReference>
<dbReference type="InterPro" id="IPR019758">
    <property type="entry name" value="Pept_S26A_signal_pept_1_CS"/>
</dbReference>
<dbReference type="EMBL" id="PGUY01000017">
    <property type="protein sequence ID" value="PLT30719.1"/>
    <property type="molecule type" value="Genomic_DNA"/>
</dbReference>
<dbReference type="RefSeq" id="WP_101640785.1">
    <property type="nucleotide sequence ID" value="NZ_PGUY01000017.1"/>
</dbReference>
<reference evidence="14 15" key="1">
    <citation type="submission" date="2017-11" db="EMBL/GenBank/DDBJ databases">
        <title>Comparitive Functional Genomics of Dry Heat Resistant strains isolated from the Viking Spacecraft.</title>
        <authorList>
            <person name="Seuylemezian A."/>
            <person name="Cooper K."/>
            <person name="Vaishampayan P."/>
        </authorList>
    </citation>
    <scope>NUCLEOTIDE SEQUENCE [LARGE SCALE GENOMIC DNA]</scope>
    <source>
        <strain evidence="14 15">V1-29</strain>
    </source>
</reference>
<dbReference type="GO" id="GO:0005886">
    <property type="term" value="C:plasma membrane"/>
    <property type="evidence" value="ECO:0007669"/>
    <property type="project" value="UniProtKB-SubCell"/>
</dbReference>
<dbReference type="InterPro" id="IPR019533">
    <property type="entry name" value="Peptidase_S26"/>
</dbReference>
<protein>
    <recommendedName>
        <fullName evidence="4 12">Signal peptidase I</fullName>
        <ecNumber evidence="4 12">3.4.21.89</ecNumber>
    </recommendedName>
</protein>
<proteinExistence type="inferred from homology"/>
<dbReference type="Proteomes" id="UP000234748">
    <property type="component" value="Unassembled WGS sequence"/>
</dbReference>
<sequence>MERNLSKEIISWIKSILLAAAIAFICRQFLFSPVTVYGESMSPTFEDKNKIIVTKVSKIQHFDNVVFHAPDAEENYIKRVIGLPGDSVEVRDDVLYINGKKYKEPYLDENKKKVSPDVKLTGNFKLEELTGKSRVPAGCLFVMGDNRLNSSDSRRFGFIKTDSVIGEVVFRFLPFDELGKPE</sequence>
<dbReference type="Gene3D" id="2.10.109.10">
    <property type="entry name" value="Umud Fragment, subunit A"/>
    <property type="match status" value="1"/>
</dbReference>
<evidence type="ECO:0000313" key="14">
    <source>
        <dbReference type="EMBL" id="PLT30719.1"/>
    </source>
</evidence>
<name>A0A2N5M8N5_9BACI</name>
<dbReference type="PANTHER" id="PTHR43390:SF1">
    <property type="entry name" value="CHLOROPLAST PROCESSING PEPTIDASE"/>
    <property type="match status" value="1"/>
</dbReference>
<dbReference type="Pfam" id="PF10502">
    <property type="entry name" value="Peptidase_S26"/>
    <property type="match status" value="1"/>
</dbReference>
<evidence type="ECO:0000313" key="15">
    <source>
        <dbReference type="Proteomes" id="UP000234748"/>
    </source>
</evidence>
<evidence type="ECO:0000256" key="5">
    <source>
        <dbReference type="ARBA" id="ARBA00022475"/>
    </source>
</evidence>
<evidence type="ECO:0000256" key="3">
    <source>
        <dbReference type="ARBA" id="ARBA00009370"/>
    </source>
</evidence>
<dbReference type="PANTHER" id="PTHR43390">
    <property type="entry name" value="SIGNAL PEPTIDASE I"/>
    <property type="match status" value="1"/>
</dbReference>
<evidence type="ECO:0000256" key="9">
    <source>
        <dbReference type="ARBA" id="ARBA00022989"/>
    </source>
</evidence>
<keyword evidence="7" id="KW-0812">Transmembrane</keyword>
<evidence type="ECO:0000256" key="10">
    <source>
        <dbReference type="ARBA" id="ARBA00023136"/>
    </source>
</evidence>
<dbReference type="AlphaFoldDB" id="A0A2N5M8N5"/>
<dbReference type="EC" id="3.4.21.89" evidence="4 12"/>
<dbReference type="InterPro" id="IPR000223">
    <property type="entry name" value="Pept_S26A_signal_pept_1"/>
</dbReference>
<evidence type="ECO:0000256" key="4">
    <source>
        <dbReference type="ARBA" id="ARBA00013208"/>
    </source>
</evidence>
<dbReference type="NCBIfam" id="TIGR02227">
    <property type="entry name" value="sigpep_I_bact"/>
    <property type="match status" value="1"/>
</dbReference>
<comment type="similarity">
    <text evidence="3 12">Belongs to the peptidase S26 family.</text>
</comment>
<comment type="catalytic activity">
    <reaction evidence="1 12">
        <text>Cleavage of hydrophobic, N-terminal signal or leader sequences from secreted and periplasmic proteins.</text>
        <dbReference type="EC" id="3.4.21.89"/>
    </reaction>
</comment>
<comment type="subcellular location">
    <subcellularLocation>
        <location evidence="2">Cell membrane</location>
        <topology evidence="2">Single-pass type II membrane protein</topology>
    </subcellularLocation>
    <subcellularLocation>
        <location evidence="12">Membrane</location>
        <topology evidence="12">Single-pass type II membrane protein</topology>
    </subcellularLocation>
</comment>
<keyword evidence="5" id="KW-1003">Cell membrane</keyword>
<comment type="caution">
    <text evidence="14">The sequence shown here is derived from an EMBL/GenBank/DDBJ whole genome shotgun (WGS) entry which is preliminary data.</text>
</comment>
<dbReference type="OrthoDB" id="9802919at2"/>
<feature type="active site" evidence="11">
    <location>
        <position position="78"/>
    </location>
</feature>
<gene>
    <name evidence="14" type="primary">lepB</name>
    <name evidence="14" type="ORF">CUU66_06065</name>
</gene>
<evidence type="ECO:0000256" key="7">
    <source>
        <dbReference type="ARBA" id="ARBA00022692"/>
    </source>
</evidence>
<dbReference type="InterPro" id="IPR019757">
    <property type="entry name" value="Pept_S26A_signal_pept_1_Lys-AS"/>
</dbReference>
<evidence type="ECO:0000256" key="1">
    <source>
        <dbReference type="ARBA" id="ARBA00000677"/>
    </source>
</evidence>
<feature type="domain" description="Peptidase S26" evidence="13">
    <location>
        <begin position="10"/>
        <end position="172"/>
    </location>
</feature>
<evidence type="ECO:0000256" key="6">
    <source>
        <dbReference type="ARBA" id="ARBA00022670"/>
    </source>
</evidence>
<organism evidence="14 15">
    <name type="scientific">Peribacillus deserti</name>
    <dbReference type="NCBI Taxonomy" id="673318"/>
    <lineage>
        <taxon>Bacteria</taxon>
        <taxon>Bacillati</taxon>
        <taxon>Bacillota</taxon>
        <taxon>Bacilli</taxon>
        <taxon>Bacillales</taxon>
        <taxon>Bacillaceae</taxon>
        <taxon>Peribacillus</taxon>
    </lineage>
</organism>
<dbReference type="PROSITE" id="PS00761">
    <property type="entry name" value="SPASE_I_3"/>
    <property type="match status" value="1"/>
</dbReference>
<accession>A0A2N5M8N5</accession>
<evidence type="ECO:0000259" key="13">
    <source>
        <dbReference type="Pfam" id="PF10502"/>
    </source>
</evidence>
<dbReference type="SUPFAM" id="SSF51306">
    <property type="entry name" value="LexA/Signal peptidase"/>
    <property type="match status" value="1"/>
</dbReference>
<evidence type="ECO:0000256" key="12">
    <source>
        <dbReference type="RuleBase" id="RU362042"/>
    </source>
</evidence>
<evidence type="ECO:0000256" key="11">
    <source>
        <dbReference type="PIRSR" id="PIRSR600223-1"/>
    </source>
</evidence>
<dbReference type="PRINTS" id="PR00727">
    <property type="entry name" value="LEADERPTASE"/>
</dbReference>
<keyword evidence="6 12" id="KW-0645">Protease</keyword>
<keyword evidence="8 12" id="KW-0378">Hydrolase</keyword>
<dbReference type="InterPro" id="IPR036286">
    <property type="entry name" value="LexA/Signal_pep-like_sf"/>
</dbReference>
<keyword evidence="10" id="KW-0472">Membrane</keyword>
<dbReference type="PROSITE" id="PS00760">
    <property type="entry name" value="SPASE_I_2"/>
    <property type="match status" value="1"/>
</dbReference>
<dbReference type="GO" id="GO:0004252">
    <property type="term" value="F:serine-type endopeptidase activity"/>
    <property type="evidence" value="ECO:0007669"/>
    <property type="project" value="InterPro"/>
</dbReference>
<evidence type="ECO:0000256" key="2">
    <source>
        <dbReference type="ARBA" id="ARBA00004401"/>
    </source>
</evidence>
<dbReference type="GO" id="GO:0009003">
    <property type="term" value="F:signal peptidase activity"/>
    <property type="evidence" value="ECO:0007669"/>
    <property type="project" value="UniProtKB-EC"/>
</dbReference>
<keyword evidence="15" id="KW-1185">Reference proteome</keyword>
<evidence type="ECO:0000256" key="8">
    <source>
        <dbReference type="ARBA" id="ARBA00022801"/>
    </source>
</evidence>
<dbReference type="GO" id="GO:0006465">
    <property type="term" value="P:signal peptide processing"/>
    <property type="evidence" value="ECO:0007669"/>
    <property type="project" value="InterPro"/>
</dbReference>
<feature type="active site" evidence="11">
    <location>
        <position position="40"/>
    </location>
</feature>